<dbReference type="Gene3D" id="3.30.420.10">
    <property type="entry name" value="Ribonuclease H-like superfamily/Ribonuclease H"/>
    <property type="match status" value="1"/>
</dbReference>
<feature type="domain" description="Integrase catalytic" evidence="1">
    <location>
        <begin position="100"/>
        <end position="266"/>
    </location>
</feature>
<dbReference type="InterPro" id="IPR025724">
    <property type="entry name" value="GAG-pre-integrase_dom"/>
</dbReference>
<keyword evidence="3" id="KW-1185">Reference proteome</keyword>
<evidence type="ECO:0000313" key="3">
    <source>
        <dbReference type="Proteomes" id="UP000015106"/>
    </source>
</evidence>
<dbReference type="PROSITE" id="PS50994">
    <property type="entry name" value="INTEGRASE"/>
    <property type="match status" value="1"/>
</dbReference>
<dbReference type="GO" id="GO:0015074">
    <property type="term" value="P:DNA integration"/>
    <property type="evidence" value="ECO:0007669"/>
    <property type="project" value="InterPro"/>
</dbReference>
<proteinExistence type="predicted"/>
<dbReference type="AlphaFoldDB" id="A0A8R7VGL6"/>
<dbReference type="PANTHER" id="PTHR42648:SF28">
    <property type="entry name" value="TRANSPOSON-ENCODED PROTEIN WITH RIBONUCLEASE H-LIKE AND RETROVIRUS ZINC FINGER-LIKE DOMAINS"/>
    <property type="match status" value="1"/>
</dbReference>
<dbReference type="SUPFAM" id="SSF53098">
    <property type="entry name" value="Ribonuclease H-like"/>
    <property type="match status" value="1"/>
</dbReference>
<reference evidence="2" key="2">
    <citation type="submission" date="2022-06" db="UniProtKB">
        <authorList>
            <consortium name="EnsemblPlants"/>
        </authorList>
    </citation>
    <scope>IDENTIFICATION</scope>
</reference>
<evidence type="ECO:0000313" key="2">
    <source>
        <dbReference type="EnsemblPlants" id="TuG1812S0001550700.01.T01"/>
    </source>
</evidence>
<organism evidence="2 3">
    <name type="scientific">Triticum urartu</name>
    <name type="common">Red wild einkorn</name>
    <name type="synonym">Crithodium urartu</name>
    <dbReference type="NCBI Taxonomy" id="4572"/>
    <lineage>
        <taxon>Eukaryota</taxon>
        <taxon>Viridiplantae</taxon>
        <taxon>Streptophyta</taxon>
        <taxon>Embryophyta</taxon>
        <taxon>Tracheophyta</taxon>
        <taxon>Spermatophyta</taxon>
        <taxon>Magnoliopsida</taxon>
        <taxon>Liliopsida</taxon>
        <taxon>Poales</taxon>
        <taxon>Poaceae</taxon>
        <taxon>BOP clade</taxon>
        <taxon>Pooideae</taxon>
        <taxon>Triticodae</taxon>
        <taxon>Triticeae</taxon>
        <taxon>Triticinae</taxon>
        <taxon>Triticum</taxon>
    </lineage>
</organism>
<dbReference type="InterPro" id="IPR012337">
    <property type="entry name" value="RNaseH-like_sf"/>
</dbReference>
<dbReference type="Proteomes" id="UP000015106">
    <property type="component" value="Unassembled WGS sequence"/>
</dbReference>
<reference evidence="3" key="1">
    <citation type="journal article" date="2013" name="Nature">
        <title>Draft genome of the wheat A-genome progenitor Triticum urartu.</title>
        <authorList>
            <person name="Ling H.Q."/>
            <person name="Zhao S."/>
            <person name="Liu D."/>
            <person name="Wang J."/>
            <person name="Sun H."/>
            <person name="Zhang C."/>
            <person name="Fan H."/>
            <person name="Li D."/>
            <person name="Dong L."/>
            <person name="Tao Y."/>
            <person name="Gao C."/>
            <person name="Wu H."/>
            <person name="Li Y."/>
            <person name="Cui Y."/>
            <person name="Guo X."/>
            <person name="Zheng S."/>
            <person name="Wang B."/>
            <person name="Yu K."/>
            <person name="Liang Q."/>
            <person name="Yang W."/>
            <person name="Lou X."/>
            <person name="Chen J."/>
            <person name="Feng M."/>
            <person name="Jian J."/>
            <person name="Zhang X."/>
            <person name="Luo G."/>
            <person name="Jiang Y."/>
            <person name="Liu J."/>
            <person name="Wang Z."/>
            <person name="Sha Y."/>
            <person name="Zhang B."/>
            <person name="Wu H."/>
            <person name="Tang D."/>
            <person name="Shen Q."/>
            <person name="Xue P."/>
            <person name="Zou S."/>
            <person name="Wang X."/>
            <person name="Liu X."/>
            <person name="Wang F."/>
            <person name="Yang Y."/>
            <person name="An X."/>
            <person name="Dong Z."/>
            <person name="Zhang K."/>
            <person name="Zhang X."/>
            <person name="Luo M.C."/>
            <person name="Dvorak J."/>
            <person name="Tong Y."/>
            <person name="Wang J."/>
            <person name="Yang H."/>
            <person name="Li Z."/>
            <person name="Wang D."/>
            <person name="Zhang A."/>
            <person name="Wang J."/>
        </authorList>
    </citation>
    <scope>NUCLEOTIDE SEQUENCE</scope>
    <source>
        <strain evidence="3">cv. G1812</strain>
    </source>
</reference>
<protein>
    <recommendedName>
        <fullName evidence="1">Integrase catalytic domain-containing protein</fullName>
    </recommendedName>
</protein>
<evidence type="ECO:0000259" key="1">
    <source>
        <dbReference type="PROSITE" id="PS50994"/>
    </source>
</evidence>
<dbReference type="InterPro" id="IPR001584">
    <property type="entry name" value="Integrase_cat-core"/>
</dbReference>
<dbReference type="GO" id="GO:0003676">
    <property type="term" value="F:nucleic acid binding"/>
    <property type="evidence" value="ECO:0007669"/>
    <property type="project" value="InterPro"/>
</dbReference>
<dbReference type="InterPro" id="IPR036397">
    <property type="entry name" value="RNaseH_sf"/>
</dbReference>
<sequence>MLILGQDLKTRRNLGTGIEHDGLYYLTNASSPSPYALSMMNSLTTDEFLLMHYRLGHLSFQALGRMFPSQVKNYCKEKLLCDVCELAKHTRTNYPSSNERSKIPFDVVHSDVWGPSVVTALTGDRYYVTFIDGFSRCTWLYLLKHKSEVLPAFKDFFNMVRNQFGMNVKILRSDNGTEYINGKFSNFLSSYGIIHQTTCVNTAEQNGVAERKNRHLLEVARALMFMMNVPKFLWGEAVKTAAYLINRMPSRVLGHKTPIECLYGSNSFIVPPKIFGCTCFVHDYRSSAFYSLKGNDNGTGNKGENIIGESNDRGTVIIPIGDIIRSEDEIEGEETTNTNVEGDNTLISEAYENLSGQEEMETEDGEGVPQEVDEEVVNQSQVLEEAPTSEEMAHDEGDVEGVLPLLGALLHPWIPYQYLKIGRMQ</sequence>
<dbReference type="PANTHER" id="PTHR42648">
    <property type="entry name" value="TRANSPOSASE, PUTATIVE-RELATED"/>
    <property type="match status" value="1"/>
</dbReference>
<dbReference type="EnsemblPlants" id="TuG1812S0001550700.01.T01">
    <property type="protein sequence ID" value="TuG1812S0001550700.01.T01"/>
    <property type="gene ID" value="TuG1812S0001550700.01"/>
</dbReference>
<dbReference type="Gramene" id="TuG1812S0001550700.01.T01">
    <property type="protein sequence ID" value="TuG1812S0001550700.01.T01"/>
    <property type="gene ID" value="TuG1812S0001550700.01"/>
</dbReference>
<accession>A0A8R7VGL6</accession>
<dbReference type="Pfam" id="PF13976">
    <property type="entry name" value="gag_pre-integrs"/>
    <property type="match status" value="1"/>
</dbReference>
<name>A0A8R7VGL6_TRIUA</name>
<dbReference type="Pfam" id="PF00665">
    <property type="entry name" value="rve"/>
    <property type="match status" value="1"/>
</dbReference>
<dbReference type="InterPro" id="IPR039537">
    <property type="entry name" value="Retrotran_Ty1/copia-like"/>
</dbReference>